<evidence type="ECO:0000313" key="4">
    <source>
        <dbReference type="Proteomes" id="UP001153069"/>
    </source>
</evidence>
<feature type="compositionally biased region" description="Acidic residues" evidence="1">
    <location>
        <begin position="192"/>
        <end position="201"/>
    </location>
</feature>
<comment type="caution">
    <text evidence="3">The sequence shown here is derived from an EMBL/GenBank/DDBJ whole genome shotgun (WGS) entry which is preliminary data.</text>
</comment>
<proteinExistence type="predicted"/>
<feature type="compositionally biased region" description="Polar residues" evidence="1">
    <location>
        <begin position="147"/>
        <end position="161"/>
    </location>
</feature>
<gene>
    <name evidence="3" type="ORF">SEMRO_550_G164620.1</name>
</gene>
<feature type="compositionally biased region" description="Basic and acidic residues" evidence="1">
    <location>
        <begin position="178"/>
        <end position="191"/>
    </location>
</feature>
<keyword evidence="2" id="KW-0472">Membrane</keyword>
<organism evidence="3 4">
    <name type="scientific">Seminavis robusta</name>
    <dbReference type="NCBI Taxonomy" id="568900"/>
    <lineage>
        <taxon>Eukaryota</taxon>
        <taxon>Sar</taxon>
        <taxon>Stramenopiles</taxon>
        <taxon>Ochrophyta</taxon>
        <taxon>Bacillariophyta</taxon>
        <taxon>Bacillariophyceae</taxon>
        <taxon>Bacillariophycidae</taxon>
        <taxon>Naviculales</taxon>
        <taxon>Naviculaceae</taxon>
        <taxon>Seminavis</taxon>
    </lineage>
</organism>
<sequence length="272" mass="29995">MQNTDNPQDDAVATTPVATINHTDHQDEAVNPHEQSDGSISIGFLMRAQEAPQQQSESEDHTDIESQGCMLSEDEDEDEEDSDDEADRPTNESSRVLQEGVSKEGGSDGDNDVESQCGLLSADEDDSEATETSGLLQVSLHSRRSQFSRQSLDMNDDSFNIDNEEERDPGVMADVPLMDEKEMEIGKKGTDEDSDEAEDQDNQSVMSDSEQDDMSTVDLDQQKEEEIKHSMMYGILSATGMMLIGKFITFVVKLCKRMNSSSDDATSANDNL</sequence>
<feature type="non-terminal residue" evidence="3">
    <location>
        <position position="1"/>
    </location>
</feature>
<feature type="transmembrane region" description="Helical" evidence="2">
    <location>
        <begin position="231"/>
        <end position="252"/>
    </location>
</feature>
<dbReference type="EMBL" id="CAICTM010000549">
    <property type="protein sequence ID" value="CAB9512682.1"/>
    <property type="molecule type" value="Genomic_DNA"/>
</dbReference>
<evidence type="ECO:0000256" key="2">
    <source>
        <dbReference type="SAM" id="Phobius"/>
    </source>
</evidence>
<reference evidence="3" key="1">
    <citation type="submission" date="2020-06" db="EMBL/GenBank/DDBJ databases">
        <authorList>
            <consortium name="Plant Systems Biology data submission"/>
        </authorList>
    </citation>
    <scope>NUCLEOTIDE SEQUENCE</scope>
    <source>
        <strain evidence="3">D6</strain>
    </source>
</reference>
<keyword evidence="2" id="KW-1133">Transmembrane helix</keyword>
<dbReference type="Proteomes" id="UP001153069">
    <property type="component" value="Unassembled WGS sequence"/>
</dbReference>
<feature type="compositionally biased region" description="Polar residues" evidence="1">
    <location>
        <begin position="130"/>
        <end position="140"/>
    </location>
</feature>
<evidence type="ECO:0000313" key="3">
    <source>
        <dbReference type="EMBL" id="CAB9512682.1"/>
    </source>
</evidence>
<dbReference type="AlphaFoldDB" id="A0A9N8HH89"/>
<accession>A0A9N8HH89</accession>
<evidence type="ECO:0000256" key="1">
    <source>
        <dbReference type="SAM" id="MobiDB-lite"/>
    </source>
</evidence>
<feature type="region of interest" description="Disordered" evidence="1">
    <location>
        <begin position="1"/>
        <end position="217"/>
    </location>
</feature>
<name>A0A9N8HH89_9STRA</name>
<feature type="compositionally biased region" description="Basic and acidic residues" evidence="1">
    <location>
        <begin position="22"/>
        <end position="36"/>
    </location>
</feature>
<keyword evidence="4" id="KW-1185">Reference proteome</keyword>
<protein>
    <submittedName>
        <fullName evidence="3">Uncharacterized protein</fullName>
    </submittedName>
</protein>
<feature type="compositionally biased region" description="Acidic residues" evidence="1">
    <location>
        <begin position="72"/>
        <end position="86"/>
    </location>
</feature>
<keyword evidence="2" id="KW-0812">Transmembrane</keyword>